<dbReference type="GO" id="GO:0004721">
    <property type="term" value="F:phosphoprotein phosphatase activity"/>
    <property type="evidence" value="ECO:0007669"/>
    <property type="project" value="UniProtKB-KW"/>
</dbReference>
<dbReference type="GeneID" id="80516757"/>
<dbReference type="SMART" id="SM00195">
    <property type="entry name" value="DSPc"/>
    <property type="match status" value="1"/>
</dbReference>
<protein>
    <submittedName>
        <fullName evidence="5">Tyrosine-protein phosphatase</fullName>
    </submittedName>
</protein>
<evidence type="ECO:0000259" key="4">
    <source>
        <dbReference type="PROSITE" id="PS50056"/>
    </source>
</evidence>
<reference evidence="5" key="2">
    <citation type="journal article" date="2018" name="Nat. Commun.">
        <title>Tailed giant Tupanvirus possesses the most complete translational apparatus of the known virosphere.</title>
        <authorList>
            <person name="Abrahao J."/>
            <person name="Silva L."/>
            <person name="Silva L.S."/>
            <person name="Khalil J.Y.B."/>
            <person name="Rodrigues R."/>
            <person name="Arantes T."/>
            <person name="Assis F."/>
            <person name="Boratto P."/>
            <person name="Andrade M."/>
            <person name="Kroon E.G."/>
            <person name="Ribeiro B."/>
            <person name="Bergier I."/>
            <person name="Seligmann H."/>
            <person name="Ghigo E."/>
            <person name="Colson P."/>
            <person name="Levasseur A."/>
            <person name="Kroemer G."/>
            <person name="Raoult D."/>
            <person name="La Scola B."/>
        </authorList>
    </citation>
    <scope>NUCLEOTIDE SEQUENCE [LARGE SCALE GENOMIC DNA]</scope>
    <source>
        <strain evidence="5">Deep ocean</strain>
    </source>
</reference>
<dbReference type="KEGG" id="vg:80516757"/>
<feature type="domain" description="Tyrosine-protein phosphatase" evidence="3">
    <location>
        <begin position="9"/>
        <end position="191"/>
    </location>
</feature>
<evidence type="ECO:0000313" key="5">
    <source>
        <dbReference type="EMBL" id="QKU33466.1"/>
    </source>
</evidence>
<keyword evidence="2" id="KW-0904">Protein phosphatase</keyword>
<keyword evidence="1" id="KW-0378">Hydrolase</keyword>
<dbReference type="InterPro" id="IPR000340">
    <property type="entry name" value="Dual-sp_phosphatase_cat-dom"/>
</dbReference>
<dbReference type="Pfam" id="PF00782">
    <property type="entry name" value="DSPc"/>
    <property type="match status" value="1"/>
</dbReference>
<dbReference type="Gene3D" id="3.90.190.10">
    <property type="entry name" value="Protein tyrosine phosphatase superfamily"/>
    <property type="match status" value="1"/>
</dbReference>
<name>A0A6N1NMU6_9VIRU</name>
<dbReference type="RefSeq" id="YP_010780066.1">
    <property type="nucleotide sequence ID" value="NC_075038.1"/>
</dbReference>
<dbReference type="SUPFAM" id="SSF52799">
    <property type="entry name" value="(Phosphotyrosine protein) phosphatases II"/>
    <property type="match status" value="1"/>
</dbReference>
<dbReference type="PANTHER" id="PTHR10159">
    <property type="entry name" value="DUAL SPECIFICITY PROTEIN PHOSPHATASE"/>
    <property type="match status" value="1"/>
</dbReference>
<sequence>MSVHPDLTKISQITDNLFLSGIFPLEDNHELIKKLNIKYILSCVDRNYISEVHDKIMIDNPDLTILYIPYNDEIEQNLWKKNKNSVNVLKYAGCLDDFNKVKQQIDIYKNKPMIEIGYHFIDNVINSNNNVLVHCMAGISRSVSLVVYYLMKKYHLNYDKAFSYVKNKRGIANPNDSFKSQLQKYQRKREHFTEIDANGIILNVKYPKRKQHVTQMQTL</sequence>
<dbReference type="PANTHER" id="PTHR10159:SF519">
    <property type="entry name" value="DUAL SPECIFICITY PROTEIN PHOSPHATASE MPK3"/>
    <property type="match status" value="1"/>
</dbReference>
<evidence type="ECO:0000256" key="2">
    <source>
        <dbReference type="ARBA" id="ARBA00022912"/>
    </source>
</evidence>
<dbReference type="PROSITE" id="PS50056">
    <property type="entry name" value="TYR_PHOSPHATASE_2"/>
    <property type="match status" value="1"/>
</dbReference>
<feature type="domain" description="Tyrosine specific protein phosphatases" evidence="4">
    <location>
        <begin position="118"/>
        <end position="169"/>
    </location>
</feature>
<reference evidence="5" key="1">
    <citation type="submission" date="2017-06" db="EMBL/GenBank/DDBJ databases">
        <authorList>
            <person name="Assis F.L."/>
            <person name="Abrahao J.S."/>
            <person name="Silva L."/>
            <person name="Khalil J.B."/>
            <person name="Rodrigues R."/>
            <person name="Silva L.S."/>
            <person name="Boratto P."/>
            <person name="Andrade M."/>
            <person name="Kroon E.G."/>
            <person name="Ribeiro B."/>
            <person name="Bergier I."/>
            <person name="Seligmann H."/>
            <person name="Ghigo E."/>
            <person name="Colson P."/>
            <person name="Levasseur A."/>
            <person name="Raoult D."/>
            <person name="Scola B.L."/>
        </authorList>
    </citation>
    <scope>NUCLEOTIDE SEQUENCE</scope>
    <source>
        <strain evidence="5">Deep ocean</strain>
    </source>
</reference>
<dbReference type="InterPro" id="IPR000387">
    <property type="entry name" value="Tyr_Pase_dom"/>
</dbReference>
<dbReference type="InterPro" id="IPR020422">
    <property type="entry name" value="TYR_PHOSPHATASE_DUAL_dom"/>
</dbReference>
<proteinExistence type="predicted"/>
<evidence type="ECO:0000259" key="3">
    <source>
        <dbReference type="PROSITE" id="PS50054"/>
    </source>
</evidence>
<evidence type="ECO:0000256" key="1">
    <source>
        <dbReference type="ARBA" id="ARBA00022801"/>
    </source>
</evidence>
<organism evidence="5">
    <name type="scientific">Tupanvirus deep ocean</name>
    <dbReference type="NCBI Taxonomy" id="2126984"/>
    <lineage>
        <taxon>Viruses</taxon>
        <taxon>Varidnaviria</taxon>
        <taxon>Bamfordvirae</taxon>
        <taxon>Nucleocytoviricota</taxon>
        <taxon>Megaviricetes</taxon>
        <taxon>Imitervirales</taxon>
        <taxon>Mimiviridae</taxon>
        <taxon>Megamimivirinae</taxon>
        <taxon>Tupanvirus</taxon>
        <taxon>Tupanvirus altamarinense</taxon>
    </lineage>
</organism>
<dbReference type="EMBL" id="MF405918">
    <property type="protein sequence ID" value="QKU33466.1"/>
    <property type="molecule type" value="Genomic_DNA"/>
</dbReference>
<dbReference type="InterPro" id="IPR029021">
    <property type="entry name" value="Prot-tyrosine_phosphatase-like"/>
</dbReference>
<accession>A0A6N1NMU6</accession>
<dbReference type="CDD" id="cd14498">
    <property type="entry name" value="DSP"/>
    <property type="match status" value="1"/>
</dbReference>
<dbReference type="PROSITE" id="PS50054">
    <property type="entry name" value="TYR_PHOSPHATASE_DUAL"/>
    <property type="match status" value="1"/>
</dbReference>